<dbReference type="PANTHER" id="PTHR34137">
    <property type="entry name" value="EXODEOXYRIBONUCLEASE 7 SMALL SUBUNIT"/>
    <property type="match status" value="1"/>
</dbReference>
<dbReference type="GO" id="GO:0005829">
    <property type="term" value="C:cytosol"/>
    <property type="evidence" value="ECO:0007669"/>
    <property type="project" value="TreeGrafter"/>
</dbReference>
<keyword evidence="2 6" id="KW-0963">Cytoplasm</keyword>
<dbReference type="RefSeq" id="WP_120466840.1">
    <property type="nucleotide sequence ID" value="NZ_CATAJS010000009.1"/>
</dbReference>
<accession>A0A3A9ARF1</accession>
<dbReference type="Gene3D" id="1.10.287.1040">
    <property type="entry name" value="Exonuclease VII, small subunit"/>
    <property type="match status" value="1"/>
</dbReference>
<comment type="catalytic activity">
    <reaction evidence="6">
        <text>Exonucleolytic cleavage in either 5'- to 3'- or 3'- to 5'-direction to yield nucleoside 5'-phosphates.</text>
        <dbReference type="EC" id="3.1.11.6"/>
    </reaction>
</comment>
<evidence type="ECO:0000256" key="6">
    <source>
        <dbReference type="HAMAP-Rule" id="MF_00337"/>
    </source>
</evidence>
<dbReference type="GO" id="GO:0006308">
    <property type="term" value="P:DNA catabolic process"/>
    <property type="evidence" value="ECO:0007669"/>
    <property type="project" value="UniProtKB-UniRule"/>
</dbReference>
<dbReference type="EC" id="3.1.11.6" evidence="6"/>
<proteinExistence type="inferred from homology"/>
<dbReference type="Pfam" id="PF02609">
    <property type="entry name" value="Exonuc_VII_S"/>
    <property type="match status" value="1"/>
</dbReference>
<dbReference type="InterPro" id="IPR037004">
    <property type="entry name" value="Exonuc_VII_ssu_sf"/>
</dbReference>
<dbReference type="SUPFAM" id="SSF116842">
    <property type="entry name" value="XseB-like"/>
    <property type="match status" value="1"/>
</dbReference>
<evidence type="ECO:0000256" key="1">
    <source>
        <dbReference type="ARBA" id="ARBA00009998"/>
    </source>
</evidence>
<comment type="function">
    <text evidence="6">Bidirectionally degrades single-stranded DNA into large acid-insoluble oligonucleotides, which are then degraded further into small acid-soluble oligonucleotides.</text>
</comment>
<keyword evidence="9" id="KW-1185">Reference proteome</keyword>
<name>A0A3A9ARF1_9FIRM</name>
<sequence>MPEQDEKELKLEEAFEKLEEAVTALEKEDISLEESFQIYKGGMELLKKCNQAIDQVEKKVLVLNEDGETYEF</sequence>
<protein>
    <recommendedName>
        <fullName evidence="6">Exodeoxyribonuclease 7 small subunit</fullName>
        <ecNumber evidence="6">3.1.11.6</ecNumber>
    </recommendedName>
    <alternativeName>
        <fullName evidence="6">Exodeoxyribonuclease VII small subunit</fullName>
        <shortName evidence="6">Exonuclease VII small subunit</shortName>
    </alternativeName>
</protein>
<dbReference type="EMBL" id="RAYQ01000002">
    <property type="protein sequence ID" value="RKI93779.1"/>
    <property type="molecule type" value="Genomic_DNA"/>
</dbReference>
<dbReference type="Proteomes" id="UP000280696">
    <property type="component" value="Unassembled WGS sequence"/>
</dbReference>
<keyword evidence="3 6" id="KW-0540">Nuclease</keyword>
<keyword evidence="7" id="KW-0175">Coiled coil</keyword>
<keyword evidence="5 6" id="KW-0269">Exonuclease</keyword>
<evidence type="ECO:0000256" key="5">
    <source>
        <dbReference type="ARBA" id="ARBA00022839"/>
    </source>
</evidence>
<evidence type="ECO:0000256" key="7">
    <source>
        <dbReference type="SAM" id="Coils"/>
    </source>
</evidence>
<dbReference type="HAMAP" id="MF_00337">
    <property type="entry name" value="Exonuc_7_S"/>
    <property type="match status" value="1"/>
</dbReference>
<evidence type="ECO:0000256" key="2">
    <source>
        <dbReference type="ARBA" id="ARBA00022490"/>
    </source>
</evidence>
<gene>
    <name evidence="6 8" type="primary">xseB</name>
    <name evidence="8" type="ORF">D7V94_02485</name>
</gene>
<dbReference type="GO" id="GO:0008855">
    <property type="term" value="F:exodeoxyribonuclease VII activity"/>
    <property type="evidence" value="ECO:0007669"/>
    <property type="project" value="UniProtKB-UniRule"/>
</dbReference>
<evidence type="ECO:0000256" key="4">
    <source>
        <dbReference type="ARBA" id="ARBA00022801"/>
    </source>
</evidence>
<feature type="coiled-coil region" evidence="7">
    <location>
        <begin position="4"/>
        <end position="66"/>
    </location>
</feature>
<comment type="caution">
    <text evidence="8">The sequence shown here is derived from an EMBL/GenBank/DDBJ whole genome shotgun (WGS) entry which is preliminary data.</text>
</comment>
<dbReference type="PANTHER" id="PTHR34137:SF1">
    <property type="entry name" value="EXODEOXYRIBONUCLEASE 7 SMALL SUBUNIT"/>
    <property type="match status" value="1"/>
</dbReference>
<comment type="subunit">
    <text evidence="6">Heterooligomer composed of large and small subunits.</text>
</comment>
<keyword evidence="4 6" id="KW-0378">Hydrolase</keyword>
<dbReference type="OrthoDB" id="1771251at2"/>
<comment type="subcellular location">
    <subcellularLocation>
        <location evidence="6">Cytoplasm</location>
    </subcellularLocation>
</comment>
<dbReference type="GO" id="GO:0009318">
    <property type="term" value="C:exodeoxyribonuclease VII complex"/>
    <property type="evidence" value="ECO:0007669"/>
    <property type="project" value="UniProtKB-UniRule"/>
</dbReference>
<dbReference type="NCBIfam" id="TIGR01280">
    <property type="entry name" value="xseB"/>
    <property type="match status" value="1"/>
</dbReference>
<dbReference type="AlphaFoldDB" id="A0A3A9ARF1"/>
<comment type="similarity">
    <text evidence="1 6">Belongs to the XseB family.</text>
</comment>
<evidence type="ECO:0000256" key="3">
    <source>
        <dbReference type="ARBA" id="ARBA00022722"/>
    </source>
</evidence>
<evidence type="ECO:0000313" key="9">
    <source>
        <dbReference type="Proteomes" id="UP000280696"/>
    </source>
</evidence>
<organism evidence="8 9">
    <name type="scientific">Parablautia intestinalis</name>
    <dbReference type="NCBI Taxonomy" id="2320100"/>
    <lineage>
        <taxon>Bacteria</taxon>
        <taxon>Bacillati</taxon>
        <taxon>Bacillota</taxon>
        <taxon>Clostridia</taxon>
        <taxon>Lachnospirales</taxon>
        <taxon>Lachnospiraceae</taxon>
        <taxon>Parablautia</taxon>
    </lineage>
</organism>
<dbReference type="PIRSF" id="PIRSF006488">
    <property type="entry name" value="Exonuc_VII_S"/>
    <property type="match status" value="1"/>
</dbReference>
<dbReference type="InterPro" id="IPR003761">
    <property type="entry name" value="Exonuc_VII_S"/>
</dbReference>
<evidence type="ECO:0000313" key="8">
    <source>
        <dbReference type="EMBL" id="RKI93779.1"/>
    </source>
</evidence>
<reference evidence="8 9" key="1">
    <citation type="submission" date="2018-09" db="EMBL/GenBank/DDBJ databases">
        <title>Murine metabolic-syndrome-specific gut microbial biobank.</title>
        <authorList>
            <person name="Liu C."/>
        </authorList>
    </citation>
    <scope>NUCLEOTIDE SEQUENCE [LARGE SCALE GENOMIC DNA]</scope>
    <source>
        <strain evidence="8 9">0.1xD8-82</strain>
    </source>
</reference>